<comment type="caution">
    <text evidence="1">The sequence shown here is derived from an EMBL/GenBank/DDBJ whole genome shotgun (WGS) entry which is preliminary data.</text>
</comment>
<proteinExistence type="predicted"/>
<evidence type="ECO:0000313" key="2">
    <source>
        <dbReference type="Proteomes" id="UP000275408"/>
    </source>
</evidence>
<sequence length="109" mass="12631">MHDSAAYARKLPHQDLPNAENKNSAASLLFHYSKLSCWPETRKKNWTENNGFGTQTEKSCSEYFGAMYSYYSDNGVPDWKLPYMHSLVQKCKAPYLYLISLVIRDIINE</sequence>
<keyword evidence="2" id="KW-1185">Reference proteome</keyword>
<reference evidence="1 2" key="1">
    <citation type="journal article" date="2018" name="Sci. Rep.">
        <title>Comparative analysis of the Pocillopora damicornis genome highlights role of immune system in coral evolution.</title>
        <authorList>
            <person name="Cunning R."/>
            <person name="Bay R.A."/>
            <person name="Gillette P."/>
            <person name="Baker A.C."/>
            <person name="Traylor-Knowles N."/>
        </authorList>
    </citation>
    <scope>NUCLEOTIDE SEQUENCE [LARGE SCALE GENOMIC DNA]</scope>
    <source>
        <strain evidence="1">RSMAS</strain>
        <tissue evidence="1">Whole animal</tissue>
    </source>
</reference>
<evidence type="ECO:0000313" key="1">
    <source>
        <dbReference type="EMBL" id="RMX56979.1"/>
    </source>
</evidence>
<dbReference type="AlphaFoldDB" id="A0A3M6UTQ8"/>
<gene>
    <name evidence="1" type="ORF">pdam_00016971</name>
</gene>
<accession>A0A3M6UTQ8</accession>
<organism evidence="1 2">
    <name type="scientific">Pocillopora damicornis</name>
    <name type="common">Cauliflower coral</name>
    <name type="synonym">Millepora damicornis</name>
    <dbReference type="NCBI Taxonomy" id="46731"/>
    <lineage>
        <taxon>Eukaryota</taxon>
        <taxon>Metazoa</taxon>
        <taxon>Cnidaria</taxon>
        <taxon>Anthozoa</taxon>
        <taxon>Hexacorallia</taxon>
        <taxon>Scleractinia</taxon>
        <taxon>Astrocoeniina</taxon>
        <taxon>Pocilloporidae</taxon>
        <taxon>Pocillopora</taxon>
    </lineage>
</organism>
<dbReference type="EMBL" id="RCHS01000759">
    <property type="protein sequence ID" value="RMX56979.1"/>
    <property type="molecule type" value="Genomic_DNA"/>
</dbReference>
<protein>
    <submittedName>
        <fullName evidence="1">Uncharacterized protein</fullName>
    </submittedName>
</protein>
<name>A0A3M6UTQ8_POCDA</name>
<dbReference type="Proteomes" id="UP000275408">
    <property type="component" value="Unassembled WGS sequence"/>
</dbReference>